<evidence type="ECO:0000313" key="2">
    <source>
        <dbReference type="EMBL" id="CAJ0744022.1"/>
    </source>
</evidence>
<organism evidence="2 3">
    <name type="scientific">Ralstonia edaphi</name>
    <dbReference type="NCBI Taxonomy" id="3058599"/>
    <lineage>
        <taxon>Bacteria</taxon>
        <taxon>Pseudomonadati</taxon>
        <taxon>Pseudomonadota</taxon>
        <taxon>Betaproteobacteria</taxon>
        <taxon>Burkholderiales</taxon>
        <taxon>Burkholderiaceae</taxon>
        <taxon>Ralstonia</taxon>
    </lineage>
</organism>
<dbReference type="Proteomes" id="UP001189225">
    <property type="component" value="Unassembled WGS sequence"/>
</dbReference>
<feature type="transmembrane region" description="Helical" evidence="1">
    <location>
        <begin position="21"/>
        <end position="43"/>
    </location>
</feature>
<name>A0AB72X5Q4_9RALS</name>
<evidence type="ECO:0008006" key="4">
    <source>
        <dbReference type="Google" id="ProtNLM"/>
    </source>
</evidence>
<protein>
    <recommendedName>
        <fullName evidence="4">Transmembrane protein</fullName>
    </recommendedName>
</protein>
<comment type="caution">
    <text evidence="2">The sequence shown here is derived from an EMBL/GenBank/DDBJ whole genome shotgun (WGS) entry which is preliminary data.</text>
</comment>
<evidence type="ECO:0000313" key="3">
    <source>
        <dbReference type="Proteomes" id="UP001189225"/>
    </source>
</evidence>
<evidence type="ECO:0000256" key="1">
    <source>
        <dbReference type="SAM" id="Phobius"/>
    </source>
</evidence>
<gene>
    <name evidence="2" type="ORF">R16034_04037</name>
</gene>
<reference evidence="2 3" key="1">
    <citation type="submission" date="2023-07" db="EMBL/GenBank/DDBJ databases">
        <authorList>
            <person name="Peeters C."/>
        </authorList>
    </citation>
    <scope>NUCLEOTIDE SEQUENCE [LARGE SCALE GENOMIC DNA]</scope>
    <source>
        <strain evidence="2 3">R-16034</strain>
    </source>
</reference>
<accession>A0AB72X5Q4</accession>
<keyword evidence="1" id="KW-1133">Transmembrane helix</keyword>
<keyword evidence="1" id="KW-0812">Transmembrane</keyword>
<sequence length="45" mass="5314">MARRKYQRKSHLAEAINRSSPGWQVFWAIVVALAFIFSIVMYFSH</sequence>
<dbReference type="EMBL" id="CATWHI010000005">
    <property type="protein sequence ID" value="CAJ0744022.1"/>
    <property type="molecule type" value="Genomic_DNA"/>
</dbReference>
<keyword evidence="3" id="KW-1185">Reference proteome</keyword>
<dbReference type="AlphaFoldDB" id="A0AB72X5Q4"/>
<proteinExistence type="predicted"/>
<keyword evidence="1" id="KW-0472">Membrane</keyword>